<dbReference type="AlphaFoldDB" id="A0A3G9GBZ2"/>
<protein>
    <submittedName>
        <fullName evidence="6">Putative sensory histidine kinase YfhA</fullName>
    </submittedName>
</protein>
<feature type="domain" description="Response regulatory" evidence="5">
    <location>
        <begin position="6"/>
        <end position="120"/>
    </location>
</feature>
<proteinExistence type="predicted"/>
<dbReference type="InterPro" id="IPR025662">
    <property type="entry name" value="Sigma_54_int_dom_ATP-bd_1"/>
</dbReference>
<keyword evidence="3" id="KW-0597">Phosphoprotein</keyword>
<reference evidence="7" key="1">
    <citation type="journal article" date="2017" name="Biotechnol. Biofuels">
        <title>Evaluation of environmental bacterial communities as a factor affecting the growth of duckweed Lemna minor.</title>
        <authorList>
            <person name="Ishizawa H."/>
            <person name="Kuroda M."/>
            <person name="Morikawa M."/>
            <person name="Ike M."/>
        </authorList>
    </citation>
    <scope>NUCLEOTIDE SEQUENCE [LARGE SCALE GENOMIC DNA]</scope>
    <source>
        <strain evidence="7">H3</strain>
    </source>
</reference>
<dbReference type="InterPro" id="IPR002078">
    <property type="entry name" value="Sigma_54_int"/>
</dbReference>
<dbReference type="InterPro" id="IPR001789">
    <property type="entry name" value="Sig_transdc_resp-reg_receiver"/>
</dbReference>
<dbReference type="PROSITE" id="PS50110">
    <property type="entry name" value="RESPONSE_REGULATORY"/>
    <property type="match status" value="1"/>
</dbReference>
<dbReference type="KEGG" id="amah:DLM_0596"/>
<dbReference type="PANTHER" id="PTHR32071">
    <property type="entry name" value="TRANSCRIPTIONAL REGULATORY PROTEIN"/>
    <property type="match status" value="1"/>
</dbReference>
<dbReference type="PROSITE" id="PS00676">
    <property type="entry name" value="SIGMA54_INTERACT_2"/>
    <property type="match status" value="1"/>
</dbReference>
<dbReference type="OrthoDB" id="3516932at2"/>
<sequence>MKQSGRVLLVDDDADLLRLLSLRLEAAGYLVDKAASAEAALSALAVRRADVLLTDWRLPGMNGMDLFELVKKSYPSMPVIILTAHGTVPDAVDAVSRGVFGYLVKPFDSAALLNKVEQALQLSAPAMVVDDQNAWRAEVVSCSPLMDELLAEARLVAATDASVLIRGESGTGKEVLARALHRASPRASGPFIAVNCAAIPDNLLESELFGHEKGAFTGAAARHQGLIAQADGGTLFLDEIGDMPLALQVKLLRVLQEREVRPVGASKSLAVDVRVISATHRDLESLIGDGLFREDLFYRLNVVALQLPALSERREDIPLLSQHFLAQLCERYGKEVAGFAPDAMEYLCSLRWSGNIRQLANAVEQCCVLSTSGLIPLSLVQKAVSDGMASIPTLAEARRQFERDYLEKLLRVTAGNASVAARIADRNRTEFYRLLQKHDLVASAFKEC</sequence>
<dbReference type="GO" id="GO:0006355">
    <property type="term" value="P:regulation of DNA-templated transcription"/>
    <property type="evidence" value="ECO:0007669"/>
    <property type="project" value="InterPro"/>
</dbReference>
<dbReference type="STRING" id="332411.VI06_11960"/>
<dbReference type="GO" id="GO:0000160">
    <property type="term" value="P:phosphorelay signal transduction system"/>
    <property type="evidence" value="ECO:0007669"/>
    <property type="project" value="InterPro"/>
</dbReference>
<dbReference type="EMBL" id="AP018823">
    <property type="protein sequence ID" value="BBF84249.1"/>
    <property type="molecule type" value="Genomic_DNA"/>
</dbReference>
<dbReference type="Pfam" id="PF25601">
    <property type="entry name" value="AAA_lid_14"/>
    <property type="match status" value="1"/>
</dbReference>
<dbReference type="Gene3D" id="3.40.50.2300">
    <property type="match status" value="1"/>
</dbReference>
<evidence type="ECO:0000313" key="6">
    <source>
        <dbReference type="EMBL" id="BBF84249.1"/>
    </source>
</evidence>
<dbReference type="SMART" id="SM00382">
    <property type="entry name" value="AAA"/>
    <property type="match status" value="1"/>
</dbReference>
<feature type="modified residue" description="4-aspartylphosphate" evidence="3">
    <location>
        <position position="55"/>
    </location>
</feature>
<dbReference type="PROSITE" id="PS00675">
    <property type="entry name" value="SIGMA54_INTERACT_1"/>
    <property type="match status" value="1"/>
</dbReference>
<dbReference type="FunFam" id="3.40.50.300:FF:000006">
    <property type="entry name" value="DNA-binding transcriptional regulator NtrC"/>
    <property type="match status" value="1"/>
</dbReference>
<dbReference type="InterPro" id="IPR011006">
    <property type="entry name" value="CheY-like_superfamily"/>
</dbReference>
<evidence type="ECO:0000256" key="3">
    <source>
        <dbReference type="PROSITE-ProRule" id="PRU00169"/>
    </source>
</evidence>
<dbReference type="SUPFAM" id="SSF46689">
    <property type="entry name" value="Homeodomain-like"/>
    <property type="match status" value="1"/>
</dbReference>
<organism evidence="6 7">
    <name type="scientific">Aquitalea magnusonii</name>
    <dbReference type="NCBI Taxonomy" id="332411"/>
    <lineage>
        <taxon>Bacteria</taxon>
        <taxon>Pseudomonadati</taxon>
        <taxon>Pseudomonadota</taxon>
        <taxon>Betaproteobacteria</taxon>
        <taxon>Neisseriales</taxon>
        <taxon>Chromobacteriaceae</taxon>
        <taxon>Aquitalea</taxon>
    </lineage>
</organism>
<dbReference type="CDD" id="cd00009">
    <property type="entry name" value="AAA"/>
    <property type="match status" value="1"/>
</dbReference>
<keyword evidence="1" id="KW-0547">Nucleotide-binding</keyword>
<reference evidence="7" key="3">
    <citation type="journal article" date="2017" name="Plant Physiol. Biochem.">
        <title>Differential oxidative and antioxidative response of duckweed Lemna minor toward plant growth promoting/inhibiting bacteria.</title>
        <authorList>
            <person name="Ishizawa H."/>
            <person name="Kuroda M."/>
            <person name="Morikawa M."/>
            <person name="Ike M."/>
        </authorList>
    </citation>
    <scope>NUCLEOTIDE SEQUENCE [LARGE SCALE GENOMIC DNA]</scope>
    <source>
        <strain evidence="7">H3</strain>
    </source>
</reference>
<feature type="domain" description="Sigma-54 factor interaction" evidence="4">
    <location>
        <begin position="139"/>
        <end position="368"/>
    </location>
</feature>
<accession>A0A3G9GBZ2</accession>
<gene>
    <name evidence="6" type="ORF">DLM_0596</name>
</gene>
<dbReference type="RefSeq" id="WP_089082689.1">
    <property type="nucleotide sequence ID" value="NZ_AP018823.1"/>
</dbReference>
<keyword evidence="7" id="KW-1185">Reference proteome</keyword>
<evidence type="ECO:0000259" key="4">
    <source>
        <dbReference type="PROSITE" id="PS50045"/>
    </source>
</evidence>
<evidence type="ECO:0000256" key="1">
    <source>
        <dbReference type="ARBA" id="ARBA00022741"/>
    </source>
</evidence>
<dbReference type="SUPFAM" id="SSF52172">
    <property type="entry name" value="CheY-like"/>
    <property type="match status" value="1"/>
</dbReference>
<dbReference type="SUPFAM" id="SSF52540">
    <property type="entry name" value="P-loop containing nucleoside triphosphate hydrolases"/>
    <property type="match status" value="1"/>
</dbReference>
<dbReference type="PANTHER" id="PTHR32071:SF116">
    <property type="entry name" value="TRANSCRIPTIONAL REGULATORY PROTEIN GLRR"/>
    <property type="match status" value="1"/>
</dbReference>
<dbReference type="Proteomes" id="UP000198290">
    <property type="component" value="Chromosome"/>
</dbReference>
<name>A0A3G9GBZ2_9NEIS</name>
<dbReference type="Pfam" id="PF00072">
    <property type="entry name" value="Response_reg"/>
    <property type="match status" value="1"/>
</dbReference>
<dbReference type="Gene3D" id="1.10.8.60">
    <property type="match status" value="1"/>
</dbReference>
<dbReference type="InterPro" id="IPR003593">
    <property type="entry name" value="AAA+_ATPase"/>
</dbReference>
<dbReference type="GO" id="GO:0016301">
    <property type="term" value="F:kinase activity"/>
    <property type="evidence" value="ECO:0007669"/>
    <property type="project" value="UniProtKB-KW"/>
</dbReference>
<evidence type="ECO:0000256" key="2">
    <source>
        <dbReference type="ARBA" id="ARBA00022840"/>
    </source>
</evidence>
<dbReference type="InterPro" id="IPR009057">
    <property type="entry name" value="Homeodomain-like_sf"/>
</dbReference>
<evidence type="ECO:0000259" key="5">
    <source>
        <dbReference type="PROSITE" id="PS50110"/>
    </source>
</evidence>
<dbReference type="Pfam" id="PF00158">
    <property type="entry name" value="Sigma54_activat"/>
    <property type="match status" value="1"/>
</dbReference>
<dbReference type="SMART" id="SM00448">
    <property type="entry name" value="REC"/>
    <property type="match status" value="1"/>
</dbReference>
<evidence type="ECO:0000313" key="7">
    <source>
        <dbReference type="Proteomes" id="UP000198290"/>
    </source>
</evidence>
<dbReference type="PROSITE" id="PS50045">
    <property type="entry name" value="SIGMA54_INTERACT_4"/>
    <property type="match status" value="1"/>
</dbReference>
<dbReference type="InterPro" id="IPR027417">
    <property type="entry name" value="P-loop_NTPase"/>
</dbReference>
<dbReference type="GO" id="GO:0005524">
    <property type="term" value="F:ATP binding"/>
    <property type="evidence" value="ECO:0007669"/>
    <property type="project" value="UniProtKB-KW"/>
</dbReference>
<keyword evidence="6" id="KW-0808">Transferase</keyword>
<reference evidence="6 7" key="2">
    <citation type="journal article" date="2017" name="Genome Announc.">
        <title>Draft genome sequence of Aquitalea magnusonii strain H3, a plant growth-promoting bacterium of duckweed Lemna minor.</title>
        <authorList>
            <person name="Ishizawa H."/>
            <person name="Kuroda M."/>
            <person name="Ike M."/>
        </authorList>
    </citation>
    <scope>NUCLEOTIDE SEQUENCE [LARGE SCALE GENOMIC DNA]</scope>
    <source>
        <strain evidence="6 7">H3</strain>
    </source>
</reference>
<dbReference type="Gene3D" id="1.10.10.60">
    <property type="entry name" value="Homeodomain-like"/>
    <property type="match status" value="1"/>
</dbReference>
<dbReference type="Gene3D" id="3.40.50.300">
    <property type="entry name" value="P-loop containing nucleotide triphosphate hydrolases"/>
    <property type="match status" value="1"/>
</dbReference>
<dbReference type="InterPro" id="IPR058031">
    <property type="entry name" value="AAA_lid_NorR"/>
</dbReference>
<dbReference type="InterPro" id="IPR025943">
    <property type="entry name" value="Sigma_54_int_dom_ATP-bd_2"/>
</dbReference>
<keyword evidence="6" id="KW-0418">Kinase</keyword>
<keyword evidence="2" id="KW-0067">ATP-binding</keyword>